<dbReference type="EMBL" id="JBFALK010000013">
    <property type="protein sequence ID" value="MEV0971656.1"/>
    <property type="molecule type" value="Genomic_DNA"/>
</dbReference>
<sequence length="91" mass="10078">MDIARTTVPGVGVLHHCSTRAGQRFGVMVDETDRRSLLIYESSDDPDVPRQTIVLDNDEADQVADLLRDRSVSDRLAVLERRLAELSGKAS</sequence>
<dbReference type="RefSeq" id="WP_358136101.1">
    <property type="nucleotide sequence ID" value="NZ_JBFALK010000013.1"/>
</dbReference>
<evidence type="ECO:0000313" key="2">
    <source>
        <dbReference type="EMBL" id="MEV0971656.1"/>
    </source>
</evidence>
<dbReference type="Pfam" id="PF25991">
    <property type="entry name" value="KhtT_N"/>
    <property type="match status" value="1"/>
</dbReference>
<evidence type="ECO:0000259" key="1">
    <source>
        <dbReference type="Pfam" id="PF25991"/>
    </source>
</evidence>
<name>A0ABV3GJS2_MICGL</name>
<keyword evidence="3" id="KW-1185">Reference proteome</keyword>
<reference evidence="2 3" key="1">
    <citation type="submission" date="2024-06" db="EMBL/GenBank/DDBJ databases">
        <title>The Natural Products Discovery Center: Release of the First 8490 Sequenced Strains for Exploring Actinobacteria Biosynthetic Diversity.</title>
        <authorList>
            <person name="Kalkreuter E."/>
            <person name="Kautsar S.A."/>
            <person name="Yang D."/>
            <person name="Bader C.D."/>
            <person name="Teijaro C.N."/>
            <person name="Fluegel L."/>
            <person name="Davis C.M."/>
            <person name="Simpson J.R."/>
            <person name="Lauterbach L."/>
            <person name="Steele A.D."/>
            <person name="Gui C."/>
            <person name="Meng S."/>
            <person name="Li G."/>
            <person name="Viehrig K."/>
            <person name="Ye F."/>
            <person name="Su P."/>
            <person name="Kiefer A.F."/>
            <person name="Nichols A."/>
            <person name="Cepeda A.J."/>
            <person name="Yan W."/>
            <person name="Fan B."/>
            <person name="Jiang Y."/>
            <person name="Adhikari A."/>
            <person name="Zheng C.-J."/>
            <person name="Schuster L."/>
            <person name="Cowan T.M."/>
            <person name="Smanski M.J."/>
            <person name="Chevrette M.G."/>
            <person name="De Carvalho L.P.S."/>
            <person name="Shen B."/>
        </authorList>
    </citation>
    <scope>NUCLEOTIDE SEQUENCE [LARGE SCALE GENOMIC DNA]</scope>
    <source>
        <strain evidence="2 3">NPDC050100</strain>
    </source>
</reference>
<dbReference type="Proteomes" id="UP001551675">
    <property type="component" value="Unassembled WGS sequence"/>
</dbReference>
<gene>
    <name evidence="2" type="ORF">AB0I59_23845</name>
</gene>
<comment type="caution">
    <text evidence="2">The sequence shown here is derived from an EMBL/GenBank/DDBJ whole genome shotgun (WGS) entry which is preliminary data.</text>
</comment>
<proteinExistence type="predicted"/>
<protein>
    <recommendedName>
        <fullName evidence="1">Potassium/proton antiporter subunit KhtT-like N-terminal domain-containing protein</fullName>
    </recommendedName>
</protein>
<dbReference type="InterPro" id="IPR058776">
    <property type="entry name" value="KhtT-like_N"/>
</dbReference>
<accession>A0ABV3GJS2</accession>
<evidence type="ECO:0000313" key="3">
    <source>
        <dbReference type="Proteomes" id="UP001551675"/>
    </source>
</evidence>
<feature type="domain" description="Potassium/proton antiporter subunit KhtT-like N-terminal" evidence="1">
    <location>
        <begin position="1"/>
        <end position="69"/>
    </location>
</feature>
<organism evidence="2 3">
    <name type="scientific">Microtetraspora glauca</name>
    <dbReference type="NCBI Taxonomy" id="1996"/>
    <lineage>
        <taxon>Bacteria</taxon>
        <taxon>Bacillati</taxon>
        <taxon>Actinomycetota</taxon>
        <taxon>Actinomycetes</taxon>
        <taxon>Streptosporangiales</taxon>
        <taxon>Streptosporangiaceae</taxon>
        <taxon>Microtetraspora</taxon>
    </lineage>
</organism>